<keyword evidence="1" id="KW-0812">Transmembrane</keyword>
<dbReference type="Proteomes" id="UP000283509">
    <property type="component" value="Unassembled WGS sequence"/>
</dbReference>
<keyword evidence="4" id="KW-1185">Reference proteome</keyword>
<dbReference type="AlphaFoldDB" id="A0A3R7NLJ4"/>
<comment type="caution">
    <text evidence="3">The sequence shown here is derived from an EMBL/GenBank/DDBJ whole genome shotgun (WGS) entry which is preliminary data.</text>
</comment>
<feature type="transmembrane region" description="Helical" evidence="1">
    <location>
        <begin position="16"/>
        <end position="38"/>
    </location>
</feature>
<sequence length="373" mass="42184">MSFPFLISFSLYPTSLFLFLPTPSSIPLSFSLSSLYLLSHSLLPRGMKMSSPFFSLSLSIPLPSFSIFLPTPSSIPLSLLLSSLLPPIPLPSSTWNENVFPFSSLFFLYPTSLFLNLSPYSFLYPIISSLLFYLLSHNLPRGMKMSSSSPLFLSLYPYSFFYHIISSLIFYLLSHSLFPGMKMSSPSPLFLSLSHFPFPQSFSLLLPLSHYLFSYLLPPIPQPSPWNENVFPFSSLFLSLYPYSFFYPIISSLIFYLLSHSLLPGMKMSSPSPLFLSLSHFPFLSLLLLLPLSHYLFSFTSYAMPSFTWNENVFPFSSLSLSHSILSLSFSLILLLSHYLFSYLLPPIPLPLSSSPRQLIRPLNNNSGKQDAI</sequence>
<reference evidence="3 4" key="2">
    <citation type="submission" date="2019-01" db="EMBL/GenBank/DDBJ databases">
        <title>The decoding of complex shrimp genome reveals the adaptation for benthos swimmer, frequently molting mechanism and breeding impact on genome.</title>
        <authorList>
            <person name="Sun Y."/>
            <person name="Gao Y."/>
            <person name="Yu Y."/>
        </authorList>
    </citation>
    <scope>NUCLEOTIDE SEQUENCE [LARGE SCALE GENOMIC DNA]</scope>
    <source>
        <tissue evidence="3">Muscle</tissue>
    </source>
</reference>
<dbReference type="EMBL" id="QCYY01004147">
    <property type="protein sequence ID" value="ROT61457.1"/>
    <property type="molecule type" value="Genomic_DNA"/>
</dbReference>
<feature type="transmembrane region" description="Helical" evidence="1">
    <location>
        <begin position="58"/>
        <end position="79"/>
    </location>
</feature>
<evidence type="ECO:0000256" key="2">
    <source>
        <dbReference type="SAM" id="SignalP"/>
    </source>
</evidence>
<organism evidence="3 4">
    <name type="scientific">Penaeus vannamei</name>
    <name type="common">Whiteleg shrimp</name>
    <name type="synonym">Litopenaeus vannamei</name>
    <dbReference type="NCBI Taxonomy" id="6689"/>
    <lineage>
        <taxon>Eukaryota</taxon>
        <taxon>Metazoa</taxon>
        <taxon>Ecdysozoa</taxon>
        <taxon>Arthropoda</taxon>
        <taxon>Crustacea</taxon>
        <taxon>Multicrustacea</taxon>
        <taxon>Malacostraca</taxon>
        <taxon>Eumalacostraca</taxon>
        <taxon>Eucarida</taxon>
        <taxon>Decapoda</taxon>
        <taxon>Dendrobranchiata</taxon>
        <taxon>Penaeoidea</taxon>
        <taxon>Penaeidae</taxon>
        <taxon>Penaeus</taxon>
    </lineage>
</organism>
<feature type="transmembrane region" description="Helical" evidence="1">
    <location>
        <begin position="283"/>
        <end position="304"/>
    </location>
</feature>
<feature type="transmembrane region" description="Helical" evidence="1">
    <location>
        <begin position="240"/>
        <end position="263"/>
    </location>
</feature>
<reference evidence="3 4" key="1">
    <citation type="submission" date="2018-04" db="EMBL/GenBank/DDBJ databases">
        <authorList>
            <person name="Zhang X."/>
            <person name="Yuan J."/>
            <person name="Li F."/>
            <person name="Xiang J."/>
        </authorList>
    </citation>
    <scope>NUCLEOTIDE SEQUENCE [LARGE SCALE GENOMIC DNA]</scope>
    <source>
        <tissue evidence="3">Muscle</tissue>
    </source>
</reference>
<feature type="signal peptide" evidence="2">
    <location>
        <begin position="1"/>
        <end position="17"/>
    </location>
</feature>
<evidence type="ECO:0000313" key="3">
    <source>
        <dbReference type="EMBL" id="ROT61457.1"/>
    </source>
</evidence>
<proteinExistence type="predicted"/>
<keyword evidence="1" id="KW-1133">Transmembrane helix</keyword>
<protein>
    <submittedName>
        <fullName evidence="3">Uncharacterized protein</fullName>
    </submittedName>
</protein>
<feature type="transmembrane region" description="Helical" evidence="1">
    <location>
        <begin position="122"/>
        <end position="140"/>
    </location>
</feature>
<gene>
    <name evidence="3" type="ORF">C7M84_020766</name>
</gene>
<keyword evidence="1" id="KW-0472">Membrane</keyword>
<evidence type="ECO:0000256" key="1">
    <source>
        <dbReference type="SAM" id="Phobius"/>
    </source>
</evidence>
<keyword evidence="2" id="KW-0732">Signal</keyword>
<accession>A0A3R7NLJ4</accession>
<evidence type="ECO:0000313" key="4">
    <source>
        <dbReference type="Proteomes" id="UP000283509"/>
    </source>
</evidence>
<feature type="transmembrane region" description="Helical" evidence="1">
    <location>
        <begin position="160"/>
        <end position="181"/>
    </location>
</feature>
<feature type="chain" id="PRO_5018646059" evidence="2">
    <location>
        <begin position="18"/>
        <end position="373"/>
    </location>
</feature>
<name>A0A3R7NLJ4_PENVA</name>
<feature type="transmembrane region" description="Helical" evidence="1">
    <location>
        <begin position="324"/>
        <end position="345"/>
    </location>
</feature>